<keyword evidence="1" id="KW-1133">Transmembrane helix</keyword>
<proteinExistence type="predicted"/>
<keyword evidence="3" id="KW-1185">Reference proteome</keyword>
<comment type="caution">
    <text evidence="2">The sequence shown here is derived from an EMBL/GenBank/DDBJ whole genome shotgun (WGS) entry which is preliminary data.</text>
</comment>
<evidence type="ECO:0000313" key="3">
    <source>
        <dbReference type="Proteomes" id="UP000599109"/>
    </source>
</evidence>
<reference evidence="2 3" key="1">
    <citation type="journal article" date="2017" name="Int. J. Syst. Evol. Microbiol.">
        <title>Ramlibacter monticola sp. nov., isolated from forest soil.</title>
        <authorList>
            <person name="Chaudhary D.K."/>
            <person name="Kim J."/>
        </authorList>
    </citation>
    <scope>NUCLEOTIDE SEQUENCE [LARGE SCALE GENOMIC DNA]</scope>
    <source>
        <strain evidence="2 3">KACC 19175</strain>
    </source>
</reference>
<keyword evidence="1" id="KW-0812">Transmembrane</keyword>
<feature type="transmembrane region" description="Helical" evidence="1">
    <location>
        <begin position="88"/>
        <end position="112"/>
    </location>
</feature>
<name>A0A936YXK5_9BURK</name>
<dbReference type="AlphaFoldDB" id="A0A936YXK5"/>
<dbReference type="RefSeq" id="WP_201673868.1">
    <property type="nucleotide sequence ID" value="NZ_JAEQNE010000002.1"/>
</dbReference>
<dbReference type="EMBL" id="JAEQNE010000002">
    <property type="protein sequence ID" value="MBL0391224.1"/>
    <property type="molecule type" value="Genomic_DNA"/>
</dbReference>
<keyword evidence="1" id="KW-0472">Membrane</keyword>
<gene>
    <name evidence="2" type="ORF">JJ685_08745</name>
</gene>
<protein>
    <submittedName>
        <fullName evidence="2">Uncharacterized protein</fullName>
    </submittedName>
</protein>
<evidence type="ECO:0000256" key="1">
    <source>
        <dbReference type="SAM" id="Phobius"/>
    </source>
</evidence>
<evidence type="ECO:0000313" key="2">
    <source>
        <dbReference type="EMBL" id="MBL0391224.1"/>
    </source>
</evidence>
<feature type="transmembrane region" description="Helical" evidence="1">
    <location>
        <begin position="12"/>
        <end position="35"/>
    </location>
</feature>
<accession>A0A936YXK5</accession>
<dbReference type="Proteomes" id="UP000599109">
    <property type="component" value="Unassembled WGS sequence"/>
</dbReference>
<feature type="transmembrane region" description="Helical" evidence="1">
    <location>
        <begin position="47"/>
        <end position="76"/>
    </location>
</feature>
<feature type="transmembrane region" description="Helical" evidence="1">
    <location>
        <begin position="132"/>
        <end position="153"/>
    </location>
</feature>
<feature type="transmembrane region" description="Helical" evidence="1">
    <location>
        <begin position="174"/>
        <end position="196"/>
    </location>
</feature>
<organism evidence="2 3">
    <name type="scientific">Ramlibacter monticola</name>
    <dbReference type="NCBI Taxonomy" id="1926872"/>
    <lineage>
        <taxon>Bacteria</taxon>
        <taxon>Pseudomonadati</taxon>
        <taxon>Pseudomonadota</taxon>
        <taxon>Betaproteobacteria</taxon>
        <taxon>Burkholderiales</taxon>
        <taxon>Comamonadaceae</taxon>
        <taxon>Ramlibacter</taxon>
    </lineage>
</organism>
<sequence>MALTASARKLLFTAHLVSSLGWVGALAVFLAHGLVSLWTADHRVVQALSIAMAATAWLVILPLSVASFITGSLQALTTAWGLLRHYWVVFKLALTMLATGVLLMKLGPISMLGEQALVSNAAEVSSELRLSLAVHAAAGLVVLLAATLLAVYKPRGLTRIGGRREGREVGPAPTWVRISSGVALAFAVALIFMVALGSHGPGMHVRH</sequence>